<dbReference type="InterPro" id="IPR040079">
    <property type="entry name" value="Glutathione_S-Trfase"/>
</dbReference>
<dbReference type="InterPro" id="IPR036282">
    <property type="entry name" value="Glutathione-S-Trfase_C_sf"/>
</dbReference>
<dbReference type="STRING" id="295068.MAQ5080_00726"/>
<dbReference type="GO" id="GO:0005737">
    <property type="term" value="C:cytoplasm"/>
    <property type="evidence" value="ECO:0007669"/>
    <property type="project" value="TreeGrafter"/>
</dbReference>
<feature type="domain" description="GST C-terminal" evidence="2">
    <location>
        <begin position="88"/>
        <end position="213"/>
    </location>
</feature>
<dbReference type="PANTHER" id="PTHR43968:SF6">
    <property type="entry name" value="GLUTATHIONE S-TRANSFERASE OMEGA"/>
    <property type="match status" value="1"/>
</dbReference>
<evidence type="ECO:0000313" key="3">
    <source>
        <dbReference type="EMBL" id="SBS27091.1"/>
    </source>
</evidence>
<dbReference type="PANTHER" id="PTHR43968">
    <property type="match status" value="1"/>
</dbReference>
<feature type="domain" description="GST N-terminal" evidence="1">
    <location>
        <begin position="1"/>
        <end position="79"/>
    </location>
</feature>
<evidence type="ECO:0000259" key="1">
    <source>
        <dbReference type="PROSITE" id="PS50404"/>
    </source>
</evidence>
<dbReference type="SUPFAM" id="SSF47616">
    <property type="entry name" value="GST C-terminal domain-like"/>
    <property type="match status" value="1"/>
</dbReference>
<keyword evidence="4" id="KW-1185">Reference proteome</keyword>
<dbReference type="Pfam" id="PF13417">
    <property type="entry name" value="GST_N_3"/>
    <property type="match status" value="1"/>
</dbReference>
<protein>
    <submittedName>
        <fullName evidence="3">Glutaredoxin 2</fullName>
    </submittedName>
</protein>
<organism evidence="3 4">
    <name type="scientific">Marinomonas aquimarina</name>
    <dbReference type="NCBI Taxonomy" id="295068"/>
    <lineage>
        <taxon>Bacteria</taxon>
        <taxon>Pseudomonadati</taxon>
        <taxon>Pseudomonadota</taxon>
        <taxon>Gammaproteobacteria</taxon>
        <taxon>Oceanospirillales</taxon>
        <taxon>Oceanospirillaceae</taxon>
        <taxon>Marinomonas</taxon>
    </lineage>
</organism>
<dbReference type="PROSITE" id="PS51354">
    <property type="entry name" value="GLUTAREDOXIN_2"/>
    <property type="match status" value="1"/>
</dbReference>
<dbReference type="SUPFAM" id="SSF52833">
    <property type="entry name" value="Thioredoxin-like"/>
    <property type="match status" value="1"/>
</dbReference>
<dbReference type="PROSITE" id="PS50404">
    <property type="entry name" value="GST_NTER"/>
    <property type="match status" value="1"/>
</dbReference>
<dbReference type="Gene3D" id="1.20.1050.10">
    <property type="match status" value="1"/>
</dbReference>
<evidence type="ECO:0000313" key="4">
    <source>
        <dbReference type="Proteomes" id="UP000092627"/>
    </source>
</evidence>
<dbReference type="SFLD" id="SFLDS00019">
    <property type="entry name" value="Glutathione_Transferase_(cytos"/>
    <property type="match status" value="1"/>
</dbReference>
<name>A0A1A8T637_9GAMM</name>
<dbReference type="PROSITE" id="PS50405">
    <property type="entry name" value="GST_CTER"/>
    <property type="match status" value="1"/>
</dbReference>
<dbReference type="CDD" id="cd03196">
    <property type="entry name" value="GST_C_5"/>
    <property type="match status" value="1"/>
</dbReference>
<dbReference type="InterPro" id="IPR050983">
    <property type="entry name" value="GST_Omega/HSP26"/>
</dbReference>
<dbReference type="InterPro" id="IPR036249">
    <property type="entry name" value="Thioredoxin-like_sf"/>
</dbReference>
<accession>A0A1A8T637</accession>
<gene>
    <name evidence="3" type="ORF">MAQ5080_00726</name>
</gene>
<dbReference type="OrthoDB" id="9813092at2"/>
<dbReference type="Proteomes" id="UP000092627">
    <property type="component" value="Unassembled WGS sequence"/>
</dbReference>
<dbReference type="EMBL" id="FLOC01000002">
    <property type="protein sequence ID" value="SBS27091.1"/>
    <property type="molecule type" value="Genomic_DNA"/>
</dbReference>
<dbReference type="RefSeq" id="WP_082861129.1">
    <property type="nucleotide sequence ID" value="NZ_FLOC01000002.1"/>
</dbReference>
<dbReference type="Pfam" id="PF13410">
    <property type="entry name" value="GST_C_2"/>
    <property type="match status" value="1"/>
</dbReference>
<dbReference type="SFLD" id="SFLDG00358">
    <property type="entry name" value="Main_(cytGST)"/>
    <property type="match status" value="1"/>
</dbReference>
<reference evidence="3 4" key="1">
    <citation type="submission" date="2016-06" db="EMBL/GenBank/DDBJ databases">
        <authorList>
            <person name="Kjaerup R.B."/>
            <person name="Dalgaard T.S."/>
            <person name="Juul-Madsen H.R."/>
        </authorList>
    </citation>
    <scope>NUCLEOTIDE SEQUENCE [LARGE SCALE GENOMIC DNA]</scope>
    <source>
        <strain evidence="3 4">CECT 5080</strain>
    </source>
</reference>
<sequence>MLAILYSFRRCPYAMRARYALVKLGTQVELREVVLKNKPEALLNLGGRSTVPQLLVGAQRFPESMDIMFWAIEHAKDQTMAEQLWPAQAQQQAKIRAWIGFNDHCFKPWLDRYKYADRHPEFPESYYRQKGERFLQRLETRLAHSPYLLGAQMTLADMAVFPFIRQFAGVNSQWFETSPYPHLKRWLTAFLQSDDFKTVMLKYPAWEEGQTPIYFPEPSQE</sequence>
<dbReference type="Gene3D" id="3.40.30.10">
    <property type="entry name" value="Glutaredoxin"/>
    <property type="match status" value="1"/>
</dbReference>
<dbReference type="InterPro" id="IPR010987">
    <property type="entry name" value="Glutathione-S-Trfase_C-like"/>
</dbReference>
<dbReference type="AlphaFoldDB" id="A0A1A8T637"/>
<evidence type="ECO:0000259" key="2">
    <source>
        <dbReference type="PROSITE" id="PS50405"/>
    </source>
</evidence>
<proteinExistence type="predicted"/>
<dbReference type="InterPro" id="IPR004045">
    <property type="entry name" value="Glutathione_S-Trfase_N"/>
</dbReference>